<dbReference type="EMBL" id="BK015086">
    <property type="protein sequence ID" value="DAD90433.1"/>
    <property type="molecule type" value="Genomic_DNA"/>
</dbReference>
<protein>
    <submittedName>
        <fullName evidence="1">MerR HTH family regulatory protein</fullName>
    </submittedName>
</protein>
<sequence>MGAPEHVEQLQASTRALSAMGLTYADISEIEGVSRDTVCTWGKGASRAHGAPPIAKLGRTARVVFRLSVTLADIGRRYARGGAARVTVRRICSTPDWALRLTLATAQGWLVREALMPPSDGECYQGLPCTPTIETRPAGTYPGSSIAYQAARGAWPVGADFRMAPQLRFPAGYRHIVVDVPGLLLWARFSSGLPAGDYPWRPDTTGE</sequence>
<name>A0A8S5N6X9_9CAUD</name>
<accession>A0A8S5N6X9</accession>
<organism evidence="1">
    <name type="scientific">Siphoviridae sp. ctjel6</name>
    <dbReference type="NCBI Taxonomy" id="2826440"/>
    <lineage>
        <taxon>Viruses</taxon>
        <taxon>Duplodnaviria</taxon>
        <taxon>Heunggongvirae</taxon>
        <taxon>Uroviricota</taxon>
        <taxon>Caudoviricetes</taxon>
    </lineage>
</organism>
<evidence type="ECO:0000313" key="1">
    <source>
        <dbReference type="EMBL" id="DAD90433.1"/>
    </source>
</evidence>
<reference evidence="1" key="1">
    <citation type="journal article" date="2021" name="Proc. Natl. Acad. Sci. U.S.A.">
        <title>A Catalog of Tens of Thousands of Viruses from Human Metagenomes Reveals Hidden Associations with Chronic Diseases.</title>
        <authorList>
            <person name="Tisza M.J."/>
            <person name="Buck C.B."/>
        </authorList>
    </citation>
    <scope>NUCLEOTIDE SEQUENCE</scope>
    <source>
        <strain evidence="1">Ctjel6</strain>
    </source>
</reference>
<proteinExistence type="predicted"/>